<protein>
    <submittedName>
        <fullName evidence="2">Uncharacterized protein</fullName>
    </submittedName>
</protein>
<evidence type="ECO:0000313" key="3">
    <source>
        <dbReference type="Proteomes" id="UP000604046"/>
    </source>
</evidence>
<feature type="transmembrane region" description="Helical" evidence="1">
    <location>
        <begin position="445"/>
        <end position="466"/>
    </location>
</feature>
<feature type="transmembrane region" description="Helical" evidence="1">
    <location>
        <begin position="291"/>
        <end position="308"/>
    </location>
</feature>
<comment type="caution">
    <text evidence="2">The sequence shown here is derived from an EMBL/GenBank/DDBJ whole genome shotgun (WGS) entry which is preliminary data.</text>
</comment>
<keyword evidence="1" id="KW-1133">Transmembrane helix</keyword>
<sequence>MADTGADDGMNNASVAASLSLDDSLSNSFLEEQADLDRMEQIMTRVLYTMRPARPDIVRAVRARRALWCCGRAFRGGVPGSFHASFPTGEIDEFWSHSWHGEKRIKIMTALFLNNGAIAPVIATVFAIVATILFIVGVLPMKFSGGYDVSLPQYPMKSYWGKAVGLVAFCVCLFCWQPGRAIFMDVMCINQDDPKSKALALFSNYASSPEGHKASKSLLVLWDPSYTQRLWCCFEIAAFLRSRGSGEKADVRVRPTLLGPVFVSLPIALAITQLGMGFVPLTSEEGSNHAVIWPMMVGSSFCGFYWSVAKLREFFRSVDSLHRELQQFRCGDCLCYCCSVGHRTKAGRKMACDRRILLSCITLWFGSAENFDTLVRCEVLTCLTEQLSSQVLTYKQFAVMAVPVVWHHLDTMSDPLEWALNPAPGHKVHLRYEILISSLEIVRGIGWAFGLLPIIFFVTAKLTCWLRKRVGQSACAQMCGDILVNCSIMTAVTMLLVAALALETVPFNLSAVEHGRFGSVIAMVIFDVIVLLCARLLLKCIPIKVRFPAQTLNCRTPPL</sequence>
<accession>A0A812KK12</accession>
<feature type="transmembrane region" description="Helical" evidence="1">
    <location>
        <begin position="112"/>
        <end position="139"/>
    </location>
</feature>
<dbReference type="OrthoDB" id="413443at2759"/>
<dbReference type="EMBL" id="CAJNDS010000691">
    <property type="protein sequence ID" value="CAE7228337.1"/>
    <property type="molecule type" value="Genomic_DNA"/>
</dbReference>
<gene>
    <name evidence="2" type="ORF">SNAT2548_LOCUS9087</name>
</gene>
<dbReference type="Proteomes" id="UP000604046">
    <property type="component" value="Unassembled WGS sequence"/>
</dbReference>
<keyword evidence="1" id="KW-0812">Transmembrane</keyword>
<proteinExistence type="predicted"/>
<feature type="transmembrane region" description="Helical" evidence="1">
    <location>
        <begin position="257"/>
        <end position="279"/>
    </location>
</feature>
<dbReference type="AlphaFoldDB" id="A0A812KK12"/>
<evidence type="ECO:0000313" key="2">
    <source>
        <dbReference type="EMBL" id="CAE7228337.1"/>
    </source>
</evidence>
<evidence type="ECO:0000256" key="1">
    <source>
        <dbReference type="SAM" id="Phobius"/>
    </source>
</evidence>
<feature type="transmembrane region" description="Helical" evidence="1">
    <location>
        <begin position="478"/>
        <end position="502"/>
    </location>
</feature>
<reference evidence="2" key="1">
    <citation type="submission" date="2021-02" db="EMBL/GenBank/DDBJ databases">
        <authorList>
            <person name="Dougan E. K."/>
            <person name="Rhodes N."/>
            <person name="Thang M."/>
            <person name="Chan C."/>
        </authorList>
    </citation>
    <scope>NUCLEOTIDE SEQUENCE</scope>
</reference>
<feature type="transmembrane region" description="Helical" evidence="1">
    <location>
        <begin position="392"/>
        <end position="409"/>
    </location>
</feature>
<name>A0A812KK12_9DINO</name>
<feature type="transmembrane region" description="Helical" evidence="1">
    <location>
        <begin position="517"/>
        <end position="538"/>
    </location>
</feature>
<organism evidence="2 3">
    <name type="scientific">Symbiodinium natans</name>
    <dbReference type="NCBI Taxonomy" id="878477"/>
    <lineage>
        <taxon>Eukaryota</taxon>
        <taxon>Sar</taxon>
        <taxon>Alveolata</taxon>
        <taxon>Dinophyceae</taxon>
        <taxon>Suessiales</taxon>
        <taxon>Symbiodiniaceae</taxon>
        <taxon>Symbiodinium</taxon>
    </lineage>
</organism>
<keyword evidence="1" id="KW-0472">Membrane</keyword>
<feature type="transmembrane region" description="Helical" evidence="1">
    <location>
        <begin position="159"/>
        <end position="176"/>
    </location>
</feature>
<keyword evidence="3" id="KW-1185">Reference proteome</keyword>